<evidence type="ECO:0000256" key="4">
    <source>
        <dbReference type="SAM" id="MobiDB-lite"/>
    </source>
</evidence>
<dbReference type="Proteomes" id="UP000075714">
    <property type="component" value="Unassembled WGS sequence"/>
</dbReference>
<evidence type="ECO:0000256" key="1">
    <source>
        <dbReference type="ARBA" id="ARBA00010761"/>
    </source>
</evidence>
<proteinExistence type="inferred from homology"/>
<evidence type="ECO:0000256" key="2">
    <source>
        <dbReference type="ARBA" id="ARBA00022980"/>
    </source>
</evidence>
<keyword evidence="2" id="KW-0689">Ribosomal protein</keyword>
<dbReference type="SUPFAM" id="SSF54821">
    <property type="entry name" value="Ribosomal protein S3 C-terminal domain"/>
    <property type="match status" value="1"/>
</dbReference>
<gene>
    <name evidence="6" type="ORF">GPECTOR_39g416</name>
</gene>
<keyword evidence="3" id="KW-0687">Ribonucleoprotein</keyword>
<sequence length="451" mass="46790">MPLGHRGLSGKAKGGGKGGAAAAKAAPPAPPPPPSAPANEHLLSAGARLQRRRPERPDPLTLLTPQQRALAEALAAPPPPSATDDASGAAAAVEPAAAAAADGGGGDGGGLVGLGQLGLPLGPADVASLLQQSLGGAVGQGVAFRPFVFDNLFQSAPAAASYVAAALESGTGWARVERFFLAAVEAAGSGALRGVRIQAKGRLSLKNDMAQTKAWQWGELKLQNPTSRLDYGAATALTRLGAVGVKVWISHGDSAIRDVFFPRTGGSHYKAAVPSGALPALRLDELYTAAVQRTARLALPYGRFRTVAWWERPATAQPPTSGLLPASGGPTGLFLPDYDPRAGARLDSYLRRRREARRTFRSAGERRRYMETLGRFLAKQQRLSAAASTEAAAVAAGVDGSGLTGRPAGGRRPGGRRGSLRCDAARWAYVQRRLRRAAQYASGSDSYSDSY</sequence>
<evidence type="ECO:0000256" key="3">
    <source>
        <dbReference type="ARBA" id="ARBA00023274"/>
    </source>
</evidence>
<evidence type="ECO:0000313" key="6">
    <source>
        <dbReference type="EMBL" id="KXZ46922.1"/>
    </source>
</evidence>
<protein>
    <recommendedName>
        <fullName evidence="5">Small ribosomal subunit protein uS3 C-terminal domain-containing protein</fullName>
    </recommendedName>
</protein>
<feature type="compositionally biased region" description="Pro residues" evidence="4">
    <location>
        <begin position="27"/>
        <end position="36"/>
    </location>
</feature>
<dbReference type="OrthoDB" id="544773at2759"/>
<dbReference type="Pfam" id="PF00189">
    <property type="entry name" value="Ribosomal_S3_C"/>
    <property type="match status" value="1"/>
</dbReference>
<feature type="domain" description="Small ribosomal subunit protein uS3 C-terminal" evidence="5">
    <location>
        <begin position="164"/>
        <end position="249"/>
    </location>
</feature>
<comment type="similarity">
    <text evidence="1">Belongs to the universal ribosomal protein uS3 family.</text>
</comment>
<dbReference type="InterPro" id="IPR001351">
    <property type="entry name" value="Ribosomal_uS3_C"/>
</dbReference>
<dbReference type="GO" id="GO:0006412">
    <property type="term" value="P:translation"/>
    <property type="evidence" value="ECO:0007669"/>
    <property type="project" value="InterPro"/>
</dbReference>
<dbReference type="GO" id="GO:1990904">
    <property type="term" value="C:ribonucleoprotein complex"/>
    <property type="evidence" value="ECO:0007669"/>
    <property type="project" value="UniProtKB-KW"/>
</dbReference>
<organism evidence="6 7">
    <name type="scientific">Gonium pectorale</name>
    <name type="common">Green alga</name>
    <dbReference type="NCBI Taxonomy" id="33097"/>
    <lineage>
        <taxon>Eukaryota</taxon>
        <taxon>Viridiplantae</taxon>
        <taxon>Chlorophyta</taxon>
        <taxon>core chlorophytes</taxon>
        <taxon>Chlorophyceae</taxon>
        <taxon>CS clade</taxon>
        <taxon>Chlamydomonadales</taxon>
        <taxon>Volvocaceae</taxon>
        <taxon>Gonium</taxon>
    </lineage>
</organism>
<evidence type="ECO:0000313" key="7">
    <source>
        <dbReference type="Proteomes" id="UP000075714"/>
    </source>
</evidence>
<dbReference type="GO" id="GO:0003735">
    <property type="term" value="F:structural constituent of ribosome"/>
    <property type="evidence" value="ECO:0007669"/>
    <property type="project" value="InterPro"/>
</dbReference>
<dbReference type="Gene3D" id="3.30.1140.32">
    <property type="entry name" value="Ribosomal protein S3, C-terminal domain"/>
    <property type="match status" value="1"/>
</dbReference>
<dbReference type="AlphaFoldDB" id="A0A150GAQ0"/>
<evidence type="ECO:0000259" key="5">
    <source>
        <dbReference type="Pfam" id="PF00189"/>
    </source>
</evidence>
<dbReference type="EMBL" id="LSYV01000040">
    <property type="protein sequence ID" value="KXZ46922.1"/>
    <property type="molecule type" value="Genomic_DNA"/>
</dbReference>
<name>A0A150GAQ0_GONPE</name>
<keyword evidence="7" id="KW-1185">Reference proteome</keyword>
<feature type="region of interest" description="Disordered" evidence="4">
    <location>
        <begin position="1"/>
        <end position="66"/>
    </location>
</feature>
<dbReference type="InterPro" id="IPR036419">
    <property type="entry name" value="Ribosomal_S3_C_sf"/>
</dbReference>
<accession>A0A150GAQ0</accession>
<dbReference type="GO" id="GO:0005840">
    <property type="term" value="C:ribosome"/>
    <property type="evidence" value="ECO:0007669"/>
    <property type="project" value="UniProtKB-KW"/>
</dbReference>
<reference evidence="7" key="1">
    <citation type="journal article" date="2016" name="Nat. Commun.">
        <title>The Gonium pectorale genome demonstrates co-option of cell cycle regulation during the evolution of multicellularity.</title>
        <authorList>
            <person name="Hanschen E.R."/>
            <person name="Marriage T.N."/>
            <person name="Ferris P.J."/>
            <person name="Hamaji T."/>
            <person name="Toyoda A."/>
            <person name="Fujiyama A."/>
            <person name="Neme R."/>
            <person name="Noguchi H."/>
            <person name="Minakuchi Y."/>
            <person name="Suzuki M."/>
            <person name="Kawai-Toyooka H."/>
            <person name="Smith D.R."/>
            <person name="Sparks H."/>
            <person name="Anderson J."/>
            <person name="Bakaric R."/>
            <person name="Luria V."/>
            <person name="Karger A."/>
            <person name="Kirschner M.W."/>
            <person name="Durand P.M."/>
            <person name="Michod R.E."/>
            <person name="Nozaki H."/>
            <person name="Olson B.J."/>
        </authorList>
    </citation>
    <scope>NUCLEOTIDE SEQUENCE [LARGE SCALE GENOMIC DNA]</scope>
    <source>
        <strain evidence="7">NIES-2863</strain>
    </source>
</reference>
<comment type="caution">
    <text evidence="6">The sequence shown here is derived from an EMBL/GenBank/DDBJ whole genome shotgun (WGS) entry which is preliminary data.</text>
</comment>